<dbReference type="GO" id="GO:0003677">
    <property type="term" value="F:DNA binding"/>
    <property type="evidence" value="ECO:0007669"/>
    <property type="project" value="InterPro"/>
</dbReference>
<dbReference type="Gene3D" id="3.40.50.300">
    <property type="entry name" value="P-loop containing nucleotide triphosphate hydrolases"/>
    <property type="match status" value="2"/>
</dbReference>
<reference evidence="3 4" key="1">
    <citation type="journal article" date="2011" name="J. Bacteriol.">
        <title>Draft genome sequence of the anoxygenic filamentous phototrophic bacterium Oscillochloris trichoides subsp. DG-6.</title>
        <authorList>
            <person name="Kuznetsov B.B."/>
            <person name="Ivanovsky R.N."/>
            <person name="Keppen O.I."/>
            <person name="Sukhacheva M.V."/>
            <person name="Bumazhkin B.K."/>
            <person name="Patutina E.O."/>
            <person name="Beletsky A.V."/>
            <person name="Mardanov A.V."/>
            <person name="Baslerov R.V."/>
            <person name="Panteleeva A.N."/>
            <person name="Kolganova T.V."/>
            <person name="Ravin N.V."/>
            <person name="Skryabin K.G."/>
        </authorList>
    </citation>
    <scope>NUCLEOTIDE SEQUENCE [LARGE SCALE GENOMIC DNA]</scope>
    <source>
        <strain evidence="3 4">DG-6</strain>
    </source>
</reference>
<dbReference type="OrthoDB" id="141806at2"/>
<dbReference type="Pfam" id="PF04851">
    <property type="entry name" value="ResIII"/>
    <property type="match status" value="1"/>
</dbReference>
<dbReference type="HOGENOM" id="CLU_034931_0_0_0"/>
<keyword evidence="4" id="KW-1185">Reference proteome</keyword>
<name>E1IB52_9CHLR</name>
<dbReference type="Pfam" id="PF00271">
    <property type="entry name" value="Helicase_C"/>
    <property type="match status" value="1"/>
</dbReference>
<dbReference type="eggNOG" id="COG1061">
    <property type="taxonomic scope" value="Bacteria"/>
</dbReference>
<evidence type="ECO:0000313" key="4">
    <source>
        <dbReference type="Proteomes" id="UP000054010"/>
    </source>
</evidence>
<evidence type="ECO:0008006" key="5">
    <source>
        <dbReference type="Google" id="ProtNLM"/>
    </source>
</evidence>
<dbReference type="PROSITE" id="PS51194">
    <property type="entry name" value="HELICASE_CTER"/>
    <property type="match status" value="1"/>
</dbReference>
<proteinExistence type="predicted"/>
<organism evidence="3 4">
    <name type="scientific">Oscillochloris trichoides DG-6</name>
    <dbReference type="NCBI Taxonomy" id="765420"/>
    <lineage>
        <taxon>Bacteria</taxon>
        <taxon>Bacillati</taxon>
        <taxon>Chloroflexota</taxon>
        <taxon>Chloroflexia</taxon>
        <taxon>Chloroflexales</taxon>
        <taxon>Chloroflexineae</taxon>
        <taxon>Oscillochloridaceae</taxon>
        <taxon>Oscillochloris</taxon>
    </lineage>
</organism>
<dbReference type="InterPro" id="IPR027417">
    <property type="entry name" value="P-loop_NTPase"/>
</dbReference>
<comment type="caution">
    <text evidence="3">The sequence shown here is derived from an EMBL/GenBank/DDBJ whole genome shotgun (WGS) entry which is preliminary data.</text>
</comment>
<dbReference type="GO" id="GO:0005829">
    <property type="term" value="C:cytosol"/>
    <property type="evidence" value="ECO:0007669"/>
    <property type="project" value="TreeGrafter"/>
</dbReference>
<dbReference type="SUPFAM" id="SSF52540">
    <property type="entry name" value="P-loop containing nucleoside triphosphate hydrolases"/>
    <property type="match status" value="1"/>
</dbReference>
<dbReference type="PANTHER" id="PTHR47396:SF1">
    <property type="entry name" value="ATP-DEPENDENT HELICASE IRC3-RELATED"/>
    <property type="match status" value="1"/>
</dbReference>
<accession>E1IB52</accession>
<feature type="domain" description="Helicase ATP-binding" evidence="1">
    <location>
        <begin position="174"/>
        <end position="358"/>
    </location>
</feature>
<dbReference type="InterPro" id="IPR050742">
    <property type="entry name" value="Helicase_Restrict-Modif_Enz"/>
</dbReference>
<feature type="domain" description="Helicase C-terminal" evidence="2">
    <location>
        <begin position="427"/>
        <end position="567"/>
    </location>
</feature>
<evidence type="ECO:0000313" key="3">
    <source>
        <dbReference type="EMBL" id="EFO81537.1"/>
    </source>
</evidence>
<dbReference type="STRING" id="765420.OSCT_0553"/>
<sequence length="567" mass="64240">MTDWLKFSDRDEAVYILRQRLNPKALRKTVDRDIERIVVTSERIRGLYRSSLADNELPEFLVDLHGVDLLQNKKLRIELIKTLDDTQISSLATWGDDSPKRTRVAMIEQIASRRWHPGKHWARHFATIFGLPKVYAGVIGNPGGPPYEDVEPYIPLPVLHDYQAELVTKLHQLLSAVEGKNRALLSLPTGAGKTRTAVEALLSWWGIQENTNPYILWIAQSDELCEQAIEAFREVWIDCGGKGSRKILRLYRCWGDYNALPETYGDGVVVASIQKLYEMLSTDDGSEHLSNFADDVCAIIVDEAHHAVASSYTAVMETFGITFGRSPATPIPLIGLSATPYRSTDREENFRLARRFYNQLLIPSLLREEPIRLLRERKILSQVEHYILETGCHFELNDAEEQRYRQIGQLPDSFLRKVGADPERNNLLLKAILNLPTDWPILFFGCSVEHASAFAILLRRAQRTAAVITGTTRRATRRHLIDEFRAGRIQVLCNYGVLTTGFDAPKIRAVVIARPTTSVVLYEQMIGRGMRGPLNGGTDVCTVIDLADNISRFEGQMAYTRMLDAWH</sequence>
<dbReference type="PROSITE" id="PS51192">
    <property type="entry name" value="HELICASE_ATP_BIND_1"/>
    <property type="match status" value="1"/>
</dbReference>
<dbReference type="GO" id="GO:0005524">
    <property type="term" value="F:ATP binding"/>
    <property type="evidence" value="ECO:0007669"/>
    <property type="project" value="InterPro"/>
</dbReference>
<dbReference type="InterPro" id="IPR006935">
    <property type="entry name" value="Helicase/UvrB_N"/>
</dbReference>
<protein>
    <recommendedName>
        <fullName evidence="5">Type III restriction protein res subunit</fullName>
    </recommendedName>
</protein>
<dbReference type="EMBL" id="ADVR01000010">
    <property type="protein sequence ID" value="EFO81537.1"/>
    <property type="molecule type" value="Genomic_DNA"/>
</dbReference>
<evidence type="ECO:0000259" key="1">
    <source>
        <dbReference type="PROSITE" id="PS51192"/>
    </source>
</evidence>
<evidence type="ECO:0000259" key="2">
    <source>
        <dbReference type="PROSITE" id="PS51194"/>
    </source>
</evidence>
<dbReference type="InterPro" id="IPR014001">
    <property type="entry name" value="Helicase_ATP-bd"/>
</dbReference>
<dbReference type="SMART" id="SM00490">
    <property type="entry name" value="HELICc"/>
    <property type="match status" value="1"/>
</dbReference>
<dbReference type="InterPro" id="IPR001650">
    <property type="entry name" value="Helicase_C-like"/>
</dbReference>
<dbReference type="Proteomes" id="UP000054010">
    <property type="component" value="Unassembled WGS sequence"/>
</dbReference>
<dbReference type="AlphaFoldDB" id="E1IB52"/>
<gene>
    <name evidence="3" type="ORF">OSCT_0553</name>
</gene>
<dbReference type="SMART" id="SM00487">
    <property type="entry name" value="DEXDc"/>
    <property type="match status" value="1"/>
</dbReference>
<dbReference type="PANTHER" id="PTHR47396">
    <property type="entry name" value="TYPE I RESTRICTION ENZYME ECOKI R PROTEIN"/>
    <property type="match status" value="1"/>
</dbReference>
<dbReference type="GO" id="GO:0016787">
    <property type="term" value="F:hydrolase activity"/>
    <property type="evidence" value="ECO:0007669"/>
    <property type="project" value="InterPro"/>
</dbReference>